<accession>A0A937X3J6</accession>
<evidence type="ECO:0000313" key="2">
    <source>
        <dbReference type="EMBL" id="MBM3275213.1"/>
    </source>
</evidence>
<feature type="compositionally biased region" description="Pro residues" evidence="1">
    <location>
        <begin position="39"/>
        <end position="50"/>
    </location>
</feature>
<dbReference type="Proteomes" id="UP000703893">
    <property type="component" value="Unassembled WGS sequence"/>
</dbReference>
<evidence type="ECO:0000313" key="3">
    <source>
        <dbReference type="Proteomes" id="UP000703893"/>
    </source>
</evidence>
<protein>
    <submittedName>
        <fullName evidence="2">Uncharacterized protein</fullName>
    </submittedName>
</protein>
<feature type="compositionally biased region" description="Polar residues" evidence="1">
    <location>
        <begin position="1"/>
        <end position="13"/>
    </location>
</feature>
<comment type="caution">
    <text evidence="2">The sequence shown here is derived from an EMBL/GenBank/DDBJ whole genome shotgun (WGS) entry which is preliminary data.</text>
</comment>
<dbReference type="AlphaFoldDB" id="A0A937X3J6"/>
<proteinExistence type="predicted"/>
<feature type="non-terminal residue" evidence="2">
    <location>
        <position position="1"/>
    </location>
</feature>
<feature type="region of interest" description="Disordered" evidence="1">
    <location>
        <begin position="1"/>
        <end position="51"/>
    </location>
</feature>
<organism evidence="2 3">
    <name type="scientific">Candidatus Tanganyikabacteria bacterium</name>
    <dbReference type="NCBI Taxonomy" id="2961651"/>
    <lineage>
        <taxon>Bacteria</taxon>
        <taxon>Bacillati</taxon>
        <taxon>Candidatus Sericytochromatia</taxon>
        <taxon>Candidatus Tanganyikabacteria</taxon>
    </lineage>
</organism>
<name>A0A937X3J6_9BACT</name>
<dbReference type="EMBL" id="VGJX01000487">
    <property type="protein sequence ID" value="MBM3275213.1"/>
    <property type="molecule type" value="Genomic_DNA"/>
</dbReference>
<evidence type="ECO:0000256" key="1">
    <source>
        <dbReference type="SAM" id="MobiDB-lite"/>
    </source>
</evidence>
<gene>
    <name evidence="2" type="ORF">FJZ00_08660</name>
</gene>
<sequence length="91" mass="9569">PSRTPSFVKTPSPEQIEAMKKATQQAQNKQPIKTGPSPSSKPTPTRPPIVVPSALPNASALATVLVYEILAGGATKLVRTITKTVPQMPPT</sequence>
<reference evidence="2 3" key="1">
    <citation type="submission" date="2019-03" db="EMBL/GenBank/DDBJ databases">
        <title>Lake Tanganyika Metagenome-Assembled Genomes (MAGs).</title>
        <authorList>
            <person name="Tran P."/>
        </authorList>
    </citation>
    <scope>NUCLEOTIDE SEQUENCE [LARGE SCALE GENOMIC DNA]</scope>
    <source>
        <strain evidence="2">K_DeepCast_65m_m2_236</strain>
    </source>
</reference>